<dbReference type="RefSeq" id="WP_264071095.1">
    <property type="nucleotide sequence ID" value="NZ_JACKTY010000047.1"/>
</dbReference>
<accession>A0ABT3CK59</accession>
<dbReference type="InterPro" id="IPR001647">
    <property type="entry name" value="HTH_TetR"/>
</dbReference>
<dbReference type="Gene3D" id="1.10.357.10">
    <property type="entry name" value="Tetracycline Repressor, domain 2"/>
    <property type="match status" value="1"/>
</dbReference>
<gene>
    <name evidence="4" type="ORF">H7J73_27840</name>
</gene>
<evidence type="ECO:0000259" key="3">
    <source>
        <dbReference type="PROSITE" id="PS50977"/>
    </source>
</evidence>
<name>A0ABT3CK59_9MYCO</name>
<evidence type="ECO:0000256" key="2">
    <source>
        <dbReference type="PROSITE-ProRule" id="PRU00335"/>
    </source>
</evidence>
<dbReference type="SUPFAM" id="SSF46689">
    <property type="entry name" value="Homeodomain-like"/>
    <property type="match status" value="1"/>
</dbReference>
<dbReference type="PANTHER" id="PTHR30055">
    <property type="entry name" value="HTH-TYPE TRANSCRIPTIONAL REGULATOR RUTR"/>
    <property type="match status" value="1"/>
</dbReference>
<feature type="domain" description="HTH tetR-type" evidence="3">
    <location>
        <begin position="17"/>
        <end position="77"/>
    </location>
</feature>
<keyword evidence="1 2" id="KW-0238">DNA-binding</keyword>
<dbReference type="InterPro" id="IPR009057">
    <property type="entry name" value="Homeodomain-like_sf"/>
</dbReference>
<organism evidence="4 5">
    <name type="scientific">Mycolicibacterium komossense</name>
    <dbReference type="NCBI Taxonomy" id="1779"/>
    <lineage>
        <taxon>Bacteria</taxon>
        <taxon>Bacillati</taxon>
        <taxon>Actinomycetota</taxon>
        <taxon>Actinomycetes</taxon>
        <taxon>Mycobacteriales</taxon>
        <taxon>Mycobacteriaceae</taxon>
        <taxon>Mycolicibacterium</taxon>
    </lineage>
</organism>
<dbReference type="Pfam" id="PF00440">
    <property type="entry name" value="TetR_N"/>
    <property type="match status" value="1"/>
</dbReference>
<keyword evidence="5" id="KW-1185">Reference proteome</keyword>
<dbReference type="PRINTS" id="PR00455">
    <property type="entry name" value="HTHTETR"/>
</dbReference>
<evidence type="ECO:0000256" key="1">
    <source>
        <dbReference type="ARBA" id="ARBA00023125"/>
    </source>
</evidence>
<dbReference type="Proteomes" id="UP001526201">
    <property type="component" value="Unassembled WGS sequence"/>
</dbReference>
<comment type="caution">
    <text evidence="4">The sequence shown here is derived from an EMBL/GenBank/DDBJ whole genome shotgun (WGS) entry which is preliminary data.</text>
</comment>
<dbReference type="EMBL" id="JACKTY010000047">
    <property type="protein sequence ID" value="MCV7229825.1"/>
    <property type="molecule type" value="Genomic_DNA"/>
</dbReference>
<protein>
    <submittedName>
        <fullName evidence="4">TetR/AcrR family transcriptional regulator</fullName>
    </submittedName>
</protein>
<evidence type="ECO:0000313" key="4">
    <source>
        <dbReference type="EMBL" id="MCV7229825.1"/>
    </source>
</evidence>
<proteinExistence type="predicted"/>
<feature type="DNA-binding region" description="H-T-H motif" evidence="2">
    <location>
        <begin position="40"/>
        <end position="59"/>
    </location>
</feature>
<evidence type="ECO:0000313" key="5">
    <source>
        <dbReference type="Proteomes" id="UP001526201"/>
    </source>
</evidence>
<sequence length="212" mass="23772">MSQESEPRRSRREEYAEQTRRDVVDAARTLFAKRGYFSTTVNDIAELGRVSAGTVYQQCGGKQGLLQTLLDMWTTDPLIAESMSAVDEATTLDEGLRILTDAYLLMYQLFDDIAQVVFVTALHDDDAAASLEAANARQRTALHYFAQKVFELGDFSKSFTPDDFADLAMYFYGAQSGFHFTVSVLGWPVERAKKWLFEQFTRSLSAVASSPL</sequence>
<dbReference type="InterPro" id="IPR050109">
    <property type="entry name" value="HTH-type_TetR-like_transc_reg"/>
</dbReference>
<dbReference type="PANTHER" id="PTHR30055:SF226">
    <property type="entry name" value="HTH-TYPE TRANSCRIPTIONAL REGULATOR PKSA"/>
    <property type="match status" value="1"/>
</dbReference>
<dbReference type="PROSITE" id="PS50977">
    <property type="entry name" value="HTH_TETR_2"/>
    <property type="match status" value="1"/>
</dbReference>
<reference evidence="4 5" key="1">
    <citation type="journal article" date="2022" name="BMC Genomics">
        <title>Comparative genome analysis of mycobacteria focusing on tRNA and non-coding RNA.</title>
        <authorList>
            <person name="Behra P.R.K."/>
            <person name="Pettersson B.M.F."/>
            <person name="Ramesh M."/>
            <person name="Das S."/>
            <person name="Dasgupta S."/>
            <person name="Kirsebom L.A."/>
        </authorList>
    </citation>
    <scope>NUCLEOTIDE SEQUENCE [LARGE SCALE GENOMIC DNA]</scope>
    <source>
        <strain evidence="4 5">DSM 44078</strain>
    </source>
</reference>